<dbReference type="PANTHER" id="PTHR30032:SF4">
    <property type="entry name" value="AMIDASE ENHANCER"/>
    <property type="match status" value="1"/>
</dbReference>
<sequence>MSLCFWLGSIGPSLALELRVAVEKNVGELTVGSSTPARVRSRSGDILGDVSQMNAFVARSHGGVVSLDRWQGEQLWIEPTNHGYVYIGDRWYRGKVLIVQGRWGLTAVNYVDIESYLYSVLGAEMGGTWPLEALKAQAVAARSYVLYQRERYGNQIYDVGNDTFWQVYRGMQEESSQTHRATEATRGQVLSHNGQVIEAVFHSSSGGHTEDVEQVWDEAKPYLRGVPDFDSNSPSYHWMESFSQWELTRRLGGVGTVTGIFPQRESPNGRLVTAQVVGTAGSTTIKGDDLRSALGLRSSLFTVASGGDYFTLSGRGFGHGVGLSQWGARHLAEQGYSYRQILSHYYRNTQLAQLRPQS</sequence>
<dbReference type="Pfam" id="PF08486">
    <property type="entry name" value="SpoIID"/>
    <property type="match status" value="1"/>
</dbReference>
<reference evidence="2" key="1">
    <citation type="submission" date="2022-06" db="EMBL/GenBank/DDBJ databases">
        <title>Genome sequence of Phormidium yuhuli AB48 isolated from an industrial photobioreactor environment.</title>
        <authorList>
            <person name="Qiu Y."/>
            <person name="Noonan A.J.C."/>
            <person name="Dofher K."/>
            <person name="Koch M."/>
            <person name="Kieft B."/>
            <person name="Lin X."/>
            <person name="Ziels R.M."/>
            <person name="Hallam S.J."/>
        </authorList>
    </citation>
    <scope>NUCLEOTIDE SEQUENCE</scope>
    <source>
        <strain evidence="2">AB48</strain>
    </source>
</reference>
<dbReference type="InterPro" id="IPR013486">
    <property type="entry name" value="SpoIID/LytB"/>
</dbReference>
<evidence type="ECO:0000313" key="2">
    <source>
        <dbReference type="EMBL" id="USR91792.1"/>
    </source>
</evidence>
<dbReference type="InterPro" id="IPR013693">
    <property type="entry name" value="SpoIID/LytB_N"/>
</dbReference>
<name>A0ABY5ASI4_9CYAN</name>
<dbReference type="RefSeq" id="WP_252663822.1">
    <property type="nucleotide sequence ID" value="NZ_CP098611.1"/>
</dbReference>
<evidence type="ECO:0000313" key="3">
    <source>
        <dbReference type="Proteomes" id="UP001056708"/>
    </source>
</evidence>
<feature type="domain" description="Sporulation stage II protein D amidase enhancer LytB N-terminal" evidence="1">
    <location>
        <begin position="104"/>
        <end position="192"/>
    </location>
</feature>
<keyword evidence="3" id="KW-1185">Reference proteome</keyword>
<protein>
    <submittedName>
        <fullName evidence="2">SpoIID/LytB domain-containing protein</fullName>
    </submittedName>
</protein>
<dbReference type="Proteomes" id="UP001056708">
    <property type="component" value="Chromosome"/>
</dbReference>
<organism evidence="2 3">
    <name type="scientific">Phormidium yuhuli AB48</name>
    <dbReference type="NCBI Taxonomy" id="2940671"/>
    <lineage>
        <taxon>Bacteria</taxon>
        <taxon>Bacillati</taxon>
        <taxon>Cyanobacteriota</taxon>
        <taxon>Cyanophyceae</taxon>
        <taxon>Oscillatoriophycideae</taxon>
        <taxon>Oscillatoriales</taxon>
        <taxon>Oscillatoriaceae</taxon>
        <taxon>Phormidium</taxon>
        <taxon>Phormidium yuhuli</taxon>
    </lineage>
</organism>
<dbReference type="EMBL" id="CP098611">
    <property type="protein sequence ID" value="USR91792.1"/>
    <property type="molecule type" value="Genomic_DNA"/>
</dbReference>
<evidence type="ECO:0000259" key="1">
    <source>
        <dbReference type="Pfam" id="PF08486"/>
    </source>
</evidence>
<gene>
    <name evidence="2" type="ORF">NEA10_03425</name>
</gene>
<proteinExistence type="predicted"/>
<dbReference type="NCBIfam" id="TIGR02669">
    <property type="entry name" value="SpoIID_LytB"/>
    <property type="match status" value="1"/>
</dbReference>
<dbReference type="InterPro" id="IPR051922">
    <property type="entry name" value="Bact_Sporulation_Assoc"/>
</dbReference>
<dbReference type="PANTHER" id="PTHR30032">
    <property type="entry name" value="N-ACETYLMURAMOYL-L-ALANINE AMIDASE-RELATED"/>
    <property type="match status" value="1"/>
</dbReference>
<accession>A0ABY5ASI4</accession>